<keyword evidence="9" id="KW-0540">Nuclease</keyword>
<feature type="binding site" evidence="6">
    <location>
        <position position="11"/>
    </location>
    <ligand>
        <name>Mg(2+)</name>
        <dbReference type="ChEBI" id="CHEBI:18420"/>
        <label>1</label>
    </ligand>
</feature>
<reference evidence="9" key="1">
    <citation type="submission" date="2020-12" db="EMBL/GenBank/DDBJ databases">
        <title>Bacterial taxonomy.</title>
        <authorList>
            <person name="Pan X."/>
        </authorList>
    </citation>
    <scope>NUCLEOTIDE SEQUENCE</scope>
    <source>
        <strain evidence="9">B2012</strain>
    </source>
</reference>
<dbReference type="Pfam" id="PF03372">
    <property type="entry name" value="Exo_endo_phos"/>
    <property type="match status" value="1"/>
</dbReference>
<name>A0A934IG08_9HYPH</name>
<keyword evidence="9" id="KW-0255">Endonuclease</keyword>
<feature type="site" description="Interaction with DNA substrate" evidence="7">
    <location>
        <position position="258"/>
    </location>
</feature>
<comment type="caution">
    <text evidence="9">The sequence shown here is derived from an EMBL/GenBank/DDBJ whole genome shotgun (WGS) entry which is preliminary data.</text>
</comment>
<feature type="domain" description="Endonuclease/exonuclease/phosphatase" evidence="8">
    <location>
        <begin position="8"/>
        <end position="258"/>
    </location>
</feature>
<keyword evidence="3" id="KW-0378">Hydrolase</keyword>
<gene>
    <name evidence="9" type="ORF">JCR33_09820</name>
</gene>
<feature type="binding site" evidence="6">
    <location>
        <position position="258"/>
    </location>
    <ligand>
        <name>Mg(2+)</name>
        <dbReference type="ChEBI" id="CHEBI:18420"/>
        <label>1</label>
    </ligand>
</feature>
<keyword evidence="4 6" id="KW-0460">Magnesium</keyword>
<dbReference type="RefSeq" id="WP_198881876.1">
    <property type="nucleotide sequence ID" value="NZ_JAEKJA010000007.1"/>
</dbReference>
<dbReference type="GO" id="GO:0046872">
    <property type="term" value="F:metal ion binding"/>
    <property type="evidence" value="ECO:0007669"/>
    <property type="project" value="UniProtKB-KW"/>
</dbReference>
<feature type="active site" evidence="5">
    <location>
        <position position="111"/>
    </location>
</feature>
<feature type="site" description="Transition state stabilizer" evidence="7">
    <location>
        <position position="156"/>
    </location>
</feature>
<proteinExistence type="inferred from homology"/>
<dbReference type="GO" id="GO:0006281">
    <property type="term" value="P:DNA repair"/>
    <property type="evidence" value="ECO:0007669"/>
    <property type="project" value="InterPro"/>
</dbReference>
<feature type="site" description="Important for catalytic activity" evidence="7">
    <location>
        <position position="228"/>
    </location>
</feature>
<dbReference type="InterPro" id="IPR037493">
    <property type="entry name" value="ExoIII-like"/>
</dbReference>
<evidence type="ECO:0000256" key="4">
    <source>
        <dbReference type="ARBA" id="ARBA00022842"/>
    </source>
</evidence>
<evidence type="ECO:0000313" key="9">
    <source>
        <dbReference type="EMBL" id="MBJ3775984.1"/>
    </source>
</evidence>
<feature type="binding site" evidence="6">
    <location>
        <position position="38"/>
    </location>
    <ligand>
        <name>Mg(2+)</name>
        <dbReference type="ChEBI" id="CHEBI:18420"/>
        <label>1</label>
    </ligand>
</feature>
<dbReference type="PANTHER" id="PTHR43250:SF2">
    <property type="entry name" value="EXODEOXYRIBONUCLEASE III"/>
    <property type="match status" value="1"/>
</dbReference>
<feature type="binding site" evidence="6">
    <location>
        <position position="154"/>
    </location>
    <ligand>
        <name>Mg(2+)</name>
        <dbReference type="ChEBI" id="CHEBI:18420"/>
        <label>1</label>
    </ligand>
</feature>
<evidence type="ECO:0000256" key="1">
    <source>
        <dbReference type="ARBA" id="ARBA00007092"/>
    </source>
</evidence>
<dbReference type="EMBL" id="JAEKJA010000007">
    <property type="protein sequence ID" value="MBJ3775984.1"/>
    <property type="molecule type" value="Genomic_DNA"/>
</dbReference>
<evidence type="ECO:0000256" key="3">
    <source>
        <dbReference type="ARBA" id="ARBA00022801"/>
    </source>
</evidence>
<dbReference type="AlphaFoldDB" id="A0A934IG08"/>
<feature type="binding site" evidence="6">
    <location>
        <position position="257"/>
    </location>
    <ligand>
        <name>Mg(2+)</name>
        <dbReference type="ChEBI" id="CHEBI:18420"/>
        <label>1</label>
    </ligand>
</feature>
<dbReference type="NCBIfam" id="TIGR00633">
    <property type="entry name" value="xth"/>
    <property type="match status" value="1"/>
</dbReference>
<dbReference type="GO" id="GO:0008311">
    <property type="term" value="F:double-stranded DNA 3'-5' DNA exonuclease activity"/>
    <property type="evidence" value="ECO:0007669"/>
    <property type="project" value="InterPro"/>
</dbReference>
<feature type="active site" description="Proton donor/acceptor" evidence="5">
    <location>
        <position position="154"/>
    </location>
</feature>
<evidence type="ECO:0000256" key="7">
    <source>
        <dbReference type="PIRSR" id="PIRSR604808-3"/>
    </source>
</evidence>
<dbReference type="Proteomes" id="UP000609531">
    <property type="component" value="Unassembled WGS sequence"/>
</dbReference>
<keyword evidence="2 6" id="KW-0479">Metal-binding</keyword>
<evidence type="ECO:0000313" key="10">
    <source>
        <dbReference type="Proteomes" id="UP000609531"/>
    </source>
</evidence>
<comment type="cofactor">
    <cofactor evidence="6">
        <name>Mg(2+)</name>
        <dbReference type="ChEBI" id="CHEBI:18420"/>
    </cofactor>
    <cofactor evidence="6">
        <name>Mn(2+)</name>
        <dbReference type="ChEBI" id="CHEBI:29035"/>
    </cofactor>
    <text evidence="6">Probably binds two magnesium or manganese ions per subunit.</text>
</comment>
<evidence type="ECO:0000256" key="2">
    <source>
        <dbReference type="ARBA" id="ARBA00022723"/>
    </source>
</evidence>
<accession>A0A934IG08</accession>
<dbReference type="PROSITE" id="PS51435">
    <property type="entry name" value="AP_NUCLEASE_F1_4"/>
    <property type="match status" value="1"/>
</dbReference>
<keyword evidence="6" id="KW-0464">Manganese</keyword>
<feature type="active site" description="Proton acceptor" evidence="5">
    <location>
        <position position="258"/>
    </location>
</feature>
<dbReference type="InterPro" id="IPR036691">
    <property type="entry name" value="Endo/exonu/phosph_ase_sf"/>
</dbReference>
<evidence type="ECO:0000259" key="8">
    <source>
        <dbReference type="Pfam" id="PF03372"/>
    </source>
</evidence>
<evidence type="ECO:0000256" key="5">
    <source>
        <dbReference type="PIRSR" id="PIRSR604808-1"/>
    </source>
</evidence>
<evidence type="ECO:0000256" key="6">
    <source>
        <dbReference type="PIRSR" id="PIRSR604808-2"/>
    </source>
</evidence>
<dbReference type="GO" id="GO:0004519">
    <property type="term" value="F:endonuclease activity"/>
    <property type="evidence" value="ECO:0007669"/>
    <property type="project" value="UniProtKB-KW"/>
</dbReference>
<sequence length="267" mass="30280">MSDTLTIVTWNINSIRARIDLFGMMTKKLRPDVVLLQETRVTDGSFPLKTMHRRGFKHTALNGRGGHHGVAILSKVPLDDVRIDIIGGIDQSRHVSAVVDWGGPARLHSLYVPSGGDEPDVETNEKFRQKLEFVDGMLEWGQSAVGERAIVAGDFNIAPYPSDVWSHRQLLDVISHTPAETDRLENVRASQGWVDVVRRDRPEPQEVYTWWSYRNKTWPGSNRGRRLDHIWASPSLADSVREIDVLREARGWEKASDHVPVVARIER</sequence>
<keyword evidence="10" id="KW-1185">Reference proteome</keyword>
<dbReference type="PANTHER" id="PTHR43250">
    <property type="entry name" value="EXODEOXYRIBONUCLEASE III"/>
    <property type="match status" value="1"/>
</dbReference>
<dbReference type="InterPro" id="IPR005135">
    <property type="entry name" value="Endo/exonuclease/phosphatase"/>
</dbReference>
<comment type="similarity">
    <text evidence="1">Belongs to the DNA repair enzymes AP/ExoA family.</text>
</comment>
<dbReference type="SUPFAM" id="SSF56219">
    <property type="entry name" value="DNase I-like"/>
    <property type="match status" value="1"/>
</dbReference>
<feature type="binding site" evidence="6">
    <location>
        <position position="156"/>
    </location>
    <ligand>
        <name>Mg(2+)</name>
        <dbReference type="ChEBI" id="CHEBI:18420"/>
        <label>1</label>
    </ligand>
</feature>
<organism evidence="9 10">
    <name type="scientific">Acuticoccus mangrovi</name>
    <dbReference type="NCBI Taxonomy" id="2796142"/>
    <lineage>
        <taxon>Bacteria</taxon>
        <taxon>Pseudomonadati</taxon>
        <taxon>Pseudomonadota</taxon>
        <taxon>Alphaproteobacteria</taxon>
        <taxon>Hyphomicrobiales</taxon>
        <taxon>Amorphaceae</taxon>
        <taxon>Acuticoccus</taxon>
    </lineage>
</organism>
<dbReference type="InterPro" id="IPR004808">
    <property type="entry name" value="AP_endonuc_1"/>
</dbReference>
<dbReference type="Gene3D" id="3.60.10.10">
    <property type="entry name" value="Endonuclease/exonuclease/phosphatase"/>
    <property type="match status" value="1"/>
</dbReference>
<protein>
    <submittedName>
        <fullName evidence="9">Endonuclease/exonuclease/phosphatase family protein</fullName>
    </submittedName>
</protein>